<accession>A0AC61R6D7</accession>
<organism evidence="1 2">
    <name type="scientific">Dubosiella muris</name>
    <dbReference type="NCBI Taxonomy" id="3038133"/>
    <lineage>
        <taxon>Bacteria</taxon>
        <taxon>Bacillati</taxon>
        <taxon>Bacillota</taxon>
        <taxon>Erysipelotrichia</taxon>
        <taxon>Erysipelotrichales</taxon>
        <taxon>Erysipelotrichaceae</taxon>
        <taxon>Dubosiella</taxon>
    </lineage>
</organism>
<dbReference type="Proteomes" id="UP000308836">
    <property type="component" value="Unassembled WGS sequence"/>
</dbReference>
<proteinExistence type="predicted"/>
<keyword evidence="2" id="KW-1185">Reference proteome</keyword>
<evidence type="ECO:0000313" key="2">
    <source>
        <dbReference type="Proteomes" id="UP000308836"/>
    </source>
</evidence>
<evidence type="ECO:0000313" key="1">
    <source>
        <dbReference type="EMBL" id="TGY65605.1"/>
    </source>
</evidence>
<comment type="caution">
    <text evidence="1">The sequence shown here is derived from an EMBL/GenBank/DDBJ whole genome shotgun (WGS) entry which is preliminary data.</text>
</comment>
<name>A0AC61R6D7_9FIRM</name>
<gene>
    <name evidence="1" type="ORF">E5336_07895</name>
</gene>
<protein>
    <submittedName>
        <fullName evidence="1">Prepilin-type N-terminal cleavage/methylation domain-containing protein</fullName>
    </submittedName>
</protein>
<reference evidence="1" key="1">
    <citation type="submission" date="2019-04" db="EMBL/GenBank/DDBJ databases">
        <title>Microbes associate with the intestines of laboratory mice.</title>
        <authorList>
            <person name="Navarre W."/>
            <person name="Wong E."/>
            <person name="Huang K."/>
            <person name="Tropini C."/>
            <person name="Ng K."/>
            <person name="Yu B."/>
        </authorList>
    </citation>
    <scope>NUCLEOTIDE SEQUENCE</scope>
    <source>
        <strain evidence="1">NM09_H32</strain>
    </source>
</reference>
<sequence length="106" mass="11486">MKTQTKPTNPKNGFTLLEMLVVMLIIAIILLLTLPNLQQKEKIIRAKGCGALVEVVNSAILLYEIDQERTPGSIEELISQGYLKEGQNACPNGSAVTIVHGEAVAQ</sequence>
<dbReference type="EMBL" id="SRYG01000015">
    <property type="protein sequence ID" value="TGY65605.1"/>
    <property type="molecule type" value="Genomic_DNA"/>
</dbReference>